<comment type="caution">
    <text evidence="2">The sequence shown here is derived from an EMBL/GenBank/DDBJ whole genome shotgun (WGS) entry which is preliminary data.</text>
</comment>
<name>A0ABR4P2I4_9HELO</name>
<organism evidence="2 3">
    <name type="scientific">Phlyctema vagabunda</name>
    <dbReference type="NCBI Taxonomy" id="108571"/>
    <lineage>
        <taxon>Eukaryota</taxon>
        <taxon>Fungi</taxon>
        <taxon>Dikarya</taxon>
        <taxon>Ascomycota</taxon>
        <taxon>Pezizomycotina</taxon>
        <taxon>Leotiomycetes</taxon>
        <taxon>Helotiales</taxon>
        <taxon>Dermateaceae</taxon>
        <taxon>Phlyctema</taxon>
    </lineage>
</organism>
<reference evidence="2 3" key="1">
    <citation type="submission" date="2024-06" db="EMBL/GenBank/DDBJ databases">
        <title>Complete genome of Phlyctema vagabunda strain 19-DSS-EL-015.</title>
        <authorList>
            <person name="Fiorenzani C."/>
        </authorList>
    </citation>
    <scope>NUCLEOTIDE SEQUENCE [LARGE SCALE GENOMIC DNA]</scope>
    <source>
        <strain evidence="2 3">19-DSS-EL-015</strain>
    </source>
</reference>
<evidence type="ECO:0000256" key="1">
    <source>
        <dbReference type="SAM" id="MobiDB-lite"/>
    </source>
</evidence>
<feature type="region of interest" description="Disordered" evidence="1">
    <location>
        <begin position="1"/>
        <end position="20"/>
    </location>
</feature>
<keyword evidence="3" id="KW-1185">Reference proteome</keyword>
<accession>A0ABR4P2I4</accession>
<sequence>MSMESNESIEKRSTRATVNQPGTRYHITVVATDEAGYRSSLWDPLGSITTNGKKVELSAAIQTSEWRRPQFCTEKMKHGLEAAIKASPERIPAWAGKICTREVEYKNDSDLATDE</sequence>
<protein>
    <submittedName>
        <fullName evidence="2">Uncharacterized protein</fullName>
    </submittedName>
</protein>
<gene>
    <name evidence="2" type="ORF">PVAG01_10528</name>
</gene>
<dbReference type="EMBL" id="JBFCZG010000010">
    <property type="protein sequence ID" value="KAL3417518.1"/>
    <property type="molecule type" value="Genomic_DNA"/>
</dbReference>
<proteinExistence type="predicted"/>
<evidence type="ECO:0000313" key="2">
    <source>
        <dbReference type="EMBL" id="KAL3417518.1"/>
    </source>
</evidence>
<dbReference type="Proteomes" id="UP001629113">
    <property type="component" value="Unassembled WGS sequence"/>
</dbReference>
<evidence type="ECO:0000313" key="3">
    <source>
        <dbReference type="Proteomes" id="UP001629113"/>
    </source>
</evidence>